<dbReference type="SUPFAM" id="SSF75420">
    <property type="entry name" value="YhbC-like, N-terminal domain"/>
    <property type="match status" value="1"/>
</dbReference>
<dbReference type="AlphaFoldDB" id="A0A1I2SAD4"/>
<name>A0A1I2SAD4_9FIRM</name>
<dbReference type="Gene3D" id="3.30.300.70">
    <property type="entry name" value="RimP-like superfamily, N-terminal"/>
    <property type="match status" value="1"/>
</dbReference>
<evidence type="ECO:0000313" key="7">
    <source>
        <dbReference type="Proteomes" id="UP000199337"/>
    </source>
</evidence>
<comment type="function">
    <text evidence="3">Required for maturation of 30S ribosomal subunits.</text>
</comment>
<evidence type="ECO:0000259" key="5">
    <source>
        <dbReference type="Pfam" id="PF17384"/>
    </source>
</evidence>
<dbReference type="RefSeq" id="WP_092470870.1">
    <property type="nucleotide sequence ID" value="NZ_FOOX01000005.1"/>
</dbReference>
<evidence type="ECO:0000256" key="1">
    <source>
        <dbReference type="ARBA" id="ARBA00022490"/>
    </source>
</evidence>
<evidence type="ECO:0000256" key="3">
    <source>
        <dbReference type="HAMAP-Rule" id="MF_01077"/>
    </source>
</evidence>
<dbReference type="SUPFAM" id="SSF74942">
    <property type="entry name" value="YhbC-like, C-terminal domain"/>
    <property type="match status" value="1"/>
</dbReference>
<accession>A0A1I2SAD4</accession>
<dbReference type="FunFam" id="3.30.300.70:FF:000001">
    <property type="entry name" value="Ribosome maturation factor RimP"/>
    <property type="match status" value="1"/>
</dbReference>
<organism evidence="6 7">
    <name type="scientific">Desulfotruncus arcticus DSM 17038</name>
    <dbReference type="NCBI Taxonomy" id="1121424"/>
    <lineage>
        <taxon>Bacteria</taxon>
        <taxon>Bacillati</taxon>
        <taxon>Bacillota</taxon>
        <taxon>Clostridia</taxon>
        <taxon>Eubacteriales</taxon>
        <taxon>Desulfallaceae</taxon>
        <taxon>Desulfotruncus</taxon>
    </lineage>
</organism>
<evidence type="ECO:0000256" key="2">
    <source>
        <dbReference type="ARBA" id="ARBA00022517"/>
    </source>
</evidence>
<dbReference type="GO" id="GO:0000028">
    <property type="term" value="P:ribosomal small subunit assembly"/>
    <property type="evidence" value="ECO:0007669"/>
    <property type="project" value="TreeGrafter"/>
</dbReference>
<comment type="subcellular location">
    <subcellularLocation>
        <location evidence="3">Cytoplasm</location>
    </subcellularLocation>
</comment>
<comment type="similarity">
    <text evidence="3">Belongs to the RimP family.</text>
</comment>
<reference evidence="7" key="1">
    <citation type="submission" date="2016-10" db="EMBL/GenBank/DDBJ databases">
        <authorList>
            <person name="Varghese N."/>
            <person name="Submissions S."/>
        </authorList>
    </citation>
    <scope>NUCLEOTIDE SEQUENCE [LARGE SCALE GENOMIC DNA]</scope>
    <source>
        <strain evidence="7">DSM 17038</strain>
    </source>
</reference>
<dbReference type="InterPro" id="IPR035956">
    <property type="entry name" value="RimP_N_sf"/>
</dbReference>
<keyword evidence="1 3" id="KW-0963">Cytoplasm</keyword>
<keyword evidence="2 3" id="KW-0690">Ribosome biogenesis</keyword>
<protein>
    <recommendedName>
        <fullName evidence="3">Ribosome maturation factor RimP</fullName>
    </recommendedName>
</protein>
<gene>
    <name evidence="3" type="primary">rimP</name>
    <name evidence="6" type="ORF">SAMN05660649_01837</name>
</gene>
<dbReference type="CDD" id="cd01734">
    <property type="entry name" value="YlxS_C"/>
    <property type="match status" value="1"/>
</dbReference>
<keyword evidence="7" id="KW-1185">Reference proteome</keyword>
<evidence type="ECO:0000259" key="4">
    <source>
        <dbReference type="Pfam" id="PF02576"/>
    </source>
</evidence>
<feature type="domain" description="Ribosome maturation factor RimP N-terminal" evidence="4">
    <location>
        <begin position="13"/>
        <end position="85"/>
    </location>
</feature>
<dbReference type="PANTHER" id="PTHR33867:SF1">
    <property type="entry name" value="RIBOSOME MATURATION FACTOR RIMP"/>
    <property type="match status" value="1"/>
</dbReference>
<dbReference type="Proteomes" id="UP000199337">
    <property type="component" value="Unassembled WGS sequence"/>
</dbReference>
<dbReference type="EMBL" id="FOOX01000005">
    <property type="protein sequence ID" value="SFG49730.1"/>
    <property type="molecule type" value="Genomic_DNA"/>
</dbReference>
<dbReference type="HAMAP" id="MF_01077">
    <property type="entry name" value="RimP"/>
    <property type="match status" value="1"/>
</dbReference>
<dbReference type="PANTHER" id="PTHR33867">
    <property type="entry name" value="RIBOSOME MATURATION FACTOR RIMP"/>
    <property type="match status" value="1"/>
</dbReference>
<feature type="domain" description="Ribosome maturation factor RimP C-terminal" evidence="5">
    <location>
        <begin position="88"/>
        <end position="150"/>
    </location>
</feature>
<dbReference type="GO" id="GO:0005829">
    <property type="term" value="C:cytosol"/>
    <property type="evidence" value="ECO:0007669"/>
    <property type="project" value="TreeGrafter"/>
</dbReference>
<dbReference type="OrthoDB" id="9805006at2"/>
<dbReference type="InterPro" id="IPR028998">
    <property type="entry name" value="RimP_C"/>
</dbReference>
<dbReference type="InterPro" id="IPR028989">
    <property type="entry name" value="RimP_N"/>
</dbReference>
<dbReference type="InterPro" id="IPR036847">
    <property type="entry name" value="RimP_C_sf"/>
</dbReference>
<dbReference type="Gene3D" id="2.30.30.180">
    <property type="entry name" value="Ribosome maturation factor RimP, C-terminal domain"/>
    <property type="match status" value="1"/>
</dbReference>
<dbReference type="InterPro" id="IPR003728">
    <property type="entry name" value="Ribosome_maturation_RimP"/>
</dbReference>
<dbReference type="STRING" id="341036.SAMN05660649_01837"/>
<dbReference type="Pfam" id="PF02576">
    <property type="entry name" value="RimP_N"/>
    <property type="match status" value="1"/>
</dbReference>
<evidence type="ECO:0000313" key="6">
    <source>
        <dbReference type="EMBL" id="SFG49730.1"/>
    </source>
</evidence>
<sequence>MSKGNVVKTIEEIVAPVISDVGFELVDVQYVKEGGNWYLRIFIDKPGGIGLADCQLVSERIDPLLDEKDPIPQSYLLEVSSPGLDRPLKKLADFERFTGEGIKLTTFVPVEGKRKFTGKLVHASNHSVTLESEGLNVVIPMDSLASARLISLTAAKTPASTGGS</sequence>
<dbReference type="GO" id="GO:0006412">
    <property type="term" value="P:translation"/>
    <property type="evidence" value="ECO:0007669"/>
    <property type="project" value="TreeGrafter"/>
</dbReference>
<dbReference type="Pfam" id="PF17384">
    <property type="entry name" value="DUF150_C"/>
    <property type="match status" value="1"/>
</dbReference>
<proteinExistence type="inferred from homology"/>